<feature type="signal peptide" evidence="10">
    <location>
        <begin position="1"/>
        <end position="22"/>
    </location>
</feature>
<gene>
    <name evidence="13" type="ORF">GCM10023187_25160</name>
</gene>
<evidence type="ECO:0000313" key="13">
    <source>
        <dbReference type="EMBL" id="GAA4406094.1"/>
    </source>
</evidence>
<reference evidence="14" key="1">
    <citation type="journal article" date="2019" name="Int. J. Syst. Evol. Microbiol.">
        <title>The Global Catalogue of Microorganisms (GCM) 10K type strain sequencing project: providing services to taxonomists for standard genome sequencing and annotation.</title>
        <authorList>
            <consortium name="The Broad Institute Genomics Platform"/>
            <consortium name="The Broad Institute Genome Sequencing Center for Infectious Disease"/>
            <person name="Wu L."/>
            <person name="Ma J."/>
        </authorList>
    </citation>
    <scope>NUCLEOTIDE SEQUENCE [LARGE SCALE GENOMIC DNA]</scope>
    <source>
        <strain evidence="14">JCM 17925</strain>
    </source>
</reference>
<feature type="domain" description="TonB-dependent receptor plug" evidence="12">
    <location>
        <begin position="117"/>
        <end position="239"/>
    </location>
</feature>
<dbReference type="Pfam" id="PF07715">
    <property type="entry name" value="Plug"/>
    <property type="match status" value="1"/>
</dbReference>
<dbReference type="RefSeq" id="WP_345267582.1">
    <property type="nucleotide sequence ID" value="NZ_BAABHB010000004.1"/>
</dbReference>
<dbReference type="InterPro" id="IPR000531">
    <property type="entry name" value="Beta-barrel_TonB"/>
</dbReference>
<dbReference type="Gene3D" id="2.170.130.10">
    <property type="entry name" value="TonB-dependent receptor, plug domain"/>
    <property type="match status" value="1"/>
</dbReference>
<dbReference type="InterPro" id="IPR039426">
    <property type="entry name" value="TonB-dep_rcpt-like"/>
</dbReference>
<evidence type="ECO:0000259" key="12">
    <source>
        <dbReference type="Pfam" id="PF07715"/>
    </source>
</evidence>
<proteinExistence type="inferred from homology"/>
<dbReference type="SUPFAM" id="SSF56935">
    <property type="entry name" value="Porins"/>
    <property type="match status" value="1"/>
</dbReference>
<dbReference type="InterPro" id="IPR036942">
    <property type="entry name" value="Beta-barrel_TonB_sf"/>
</dbReference>
<keyword evidence="2 8" id="KW-0813">Transport</keyword>
<keyword evidence="7 8" id="KW-0998">Cell outer membrane</keyword>
<evidence type="ECO:0000256" key="10">
    <source>
        <dbReference type="SAM" id="SignalP"/>
    </source>
</evidence>
<evidence type="ECO:0000256" key="2">
    <source>
        <dbReference type="ARBA" id="ARBA00022448"/>
    </source>
</evidence>
<keyword evidence="5 9" id="KW-0798">TonB box</keyword>
<evidence type="ECO:0000313" key="14">
    <source>
        <dbReference type="Proteomes" id="UP001500936"/>
    </source>
</evidence>
<dbReference type="PROSITE" id="PS52016">
    <property type="entry name" value="TONB_DEPENDENT_REC_3"/>
    <property type="match status" value="1"/>
</dbReference>
<evidence type="ECO:0000256" key="1">
    <source>
        <dbReference type="ARBA" id="ARBA00004571"/>
    </source>
</evidence>
<feature type="chain" id="PRO_5045515327" evidence="10">
    <location>
        <begin position="23"/>
        <end position="1022"/>
    </location>
</feature>
<sequence>MKKLLFSWGLTLLSLMTSLTFAQTMEVKGRVTDETGSAIYGVNVLVKGTNRGTITNNQGEYSISAQKGATLTFSYIGFVSKDAVVGNSATVNVSLAPQSSVLEEVVVTALGIKKEKKALGYAVSEIKGDELTQARTVNVANSLQGRVAGLNISAPASGPAGSTRIVIRGNGSISGNNQPLIVVDGIPINNDNLGNAGMWGGGDRGDGISSLNPDEIDNISVLKGATAAALYGSRASNGAILVTTKGGKAGKGIGLEINSNFVAEDILIKRFDGYQYEYGAGNRGVKPTTVQEALTSNSWGAKLDGSPVIQFDGKSRPYSAQRDNLTNFYQTGSTFTNSVALTGATDKVTYRLSMNDLNNNSVIPNSGLRRNNFALNVNGDLGPKFSFVSNVKYIIEKARNRPRLSDSPGSATYALNAMPTSLGVAALQESQVDSRNYELTWSDNIYIQNPYYAAYNWLNQDQKNRVIGTFEPRYDLTDWLYVKGRIGFDNYNYRYQDQTPYGTPFSLRGNYNVTGRNFTETNADLMLGVQKKFSEKFGLNLLVGGNQMRQEGRFFNYGSGPLNIPFFYDISNSDPANRGLGEQWFRKRINSVYGSAEFSYNNYLYLTATARNDWFSTLAPGNNSILYPSVGASFVLSDAMRLPSFINFLKLRSSWAQAGGDTDPYNLSLYYALSGAHLGAPLAQISGGTVPNASLQPLTSTTFEAGFDTRLFNNRLNIDFAYYTRTTTNDIVGATISATSGYSNALFNVGKIENKGIELLLNYQAVKTPAFTWESSFNMGYNQSKVINLYGSLTTLRVDENRTRSAFINHVVGLPYSQVQGFDYKRDASGNIIHNAQGFPIQGDLKNFGTGVAPLTLGWNNSFRYKSIGFSFLIDGKFGGYLFSGTNAYAYRRGLAKETLEGREGGYVGIGVTEKGEKNAVQVNPQDYAERVFNVATPFVYKSDFLKLRQIIIDYSLPSALLAKTPIKGASVSIVGRNLAILMKKIPNIDPESTYNNSNAQGLELAGVPATRTLGVNLNLKF</sequence>
<evidence type="ECO:0000259" key="11">
    <source>
        <dbReference type="Pfam" id="PF00593"/>
    </source>
</evidence>
<dbReference type="InterPro" id="IPR023997">
    <property type="entry name" value="TonB-dep_OMP_SusC/RagA_CS"/>
</dbReference>
<dbReference type="NCBIfam" id="TIGR04057">
    <property type="entry name" value="SusC_RagA_signa"/>
    <property type="match status" value="1"/>
</dbReference>
<dbReference type="SUPFAM" id="SSF49464">
    <property type="entry name" value="Carboxypeptidase regulatory domain-like"/>
    <property type="match status" value="1"/>
</dbReference>
<comment type="caution">
    <text evidence="13">The sequence shown here is derived from an EMBL/GenBank/DDBJ whole genome shotgun (WGS) entry which is preliminary data.</text>
</comment>
<dbReference type="Pfam" id="PF00593">
    <property type="entry name" value="TonB_dep_Rec_b-barrel"/>
    <property type="match status" value="1"/>
</dbReference>
<evidence type="ECO:0000256" key="3">
    <source>
        <dbReference type="ARBA" id="ARBA00022452"/>
    </source>
</evidence>
<dbReference type="Pfam" id="PF13715">
    <property type="entry name" value="CarbopepD_reg_2"/>
    <property type="match status" value="1"/>
</dbReference>
<dbReference type="Gene3D" id="2.60.40.1120">
    <property type="entry name" value="Carboxypeptidase-like, regulatory domain"/>
    <property type="match status" value="1"/>
</dbReference>
<dbReference type="Proteomes" id="UP001500936">
    <property type="component" value="Unassembled WGS sequence"/>
</dbReference>
<dbReference type="InterPro" id="IPR008969">
    <property type="entry name" value="CarboxyPept-like_regulatory"/>
</dbReference>
<evidence type="ECO:0000256" key="7">
    <source>
        <dbReference type="ARBA" id="ARBA00023237"/>
    </source>
</evidence>
<keyword evidence="4 8" id="KW-0812">Transmembrane</keyword>
<dbReference type="NCBIfam" id="TIGR04056">
    <property type="entry name" value="OMP_RagA_SusC"/>
    <property type="match status" value="1"/>
</dbReference>
<organism evidence="13 14">
    <name type="scientific">Nibrella viscosa</name>
    <dbReference type="NCBI Taxonomy" id="1084524"/>
    <lineage>
        <taxon>Bacteria</taxon>
        <taxon>Pseudomonadati</taxon>
        <taxon>Bacteroidota</taxon>
        <taxon>Cytophagia</taxon>
        <taxon>Cytophagales</taxon>
        <taxon>Spirosomataceae</taxon>
        <taxon>Nibrella</taxon>
    </lineage>
</organism>
<evidence type="ECO:0000256" key="8">
    <source>
        <dbReference type="PROSITE-ProRule" id="PRU01360"/>
    </source>
</evidence>
<name>A0ABP8KGW7_9BACT</name>
<comment type="similarity">
    <text evidence="8 9">Belongs to the TonB-dependent receptor family.</text>
</comment>
<evidence type="ECO:0000256" key="6">
    <source>
        <dbReference type="ARBA" id="ARBA00023136"/>
    </source>
</evidence>
<dbReference type="InterPro" id="IPR037066">
    <property type="entry name" value="Plug_dom_sf"/>
</dbReference>
<dbReference type="InterPro" id="IPR023996">
    <property type="entry name" value="TonB-dep_OMP_SusC/RagA"/>
</dbReference>
<dbReference type="EMBL" id="BAABHB010000004">
    <property type="protein sequence ID" value="GAA4406094.1"/>
    <property type="molecule type" value="Genomic_DNA"/>
</dbReference>
<keyword evidence="14" id="KW-1185">Reference proteome</keyword>
<accession>A0ABP8KGW7</accession>
<evidence type="ECO:0000256" key="5">
    <source>
        <dbReference type="ARBA" id="ARBA00023077"/>
    </source>
</evidence>
<keyword evidence="6 8" id="KW-0472">Membrane</keyword>
<evidence type="ECO:0000256" key="4">
    <source>
        <dbReference type="ARBA" id="ARBA00022692"/>
    </source>
</evidence>
<comment type="subcellular location">
    <subcellularLocation>
        <location evidence="1 8">Cell outer membrane</location>
        <topology evidence="1 8">Multi-pass membrane protein</topology>
    </subcellularLocation>
</comment>
<protein>
    <submittedName>
        <fullName evidence="13">SusC/RagA family TonB-linked outer membrane protein</fullName>
    </submittedName>
</protein>
<feature type="domain" description="TonB-dependent receptor-like beta-barrel" evidence="11">
    <location>
        <begin position="432"/>
        <end position="841"/>
    </location>
</feature>
<keyword evidence="10" id="KW-0732">Signal</keyword>
<keyword evidence="3 8" id="KW-1134">Transmembrane beta strand</keyword>
<dbReference type="Gene3D" id="2.40.170.20">
    <property type="entry name" value="TonB-dependent receptor, beta-barrel domain"/>
    <property type="match status" value="1"/>
</dbReference>
<dbReference type="InterPro" id="IPR012910">
    <property type="entry name" value="Plug_dom"/>
</dbReference>
<evidence type="ECO:0000256" key="9">
    <source>
        <dbReference type="RuleBase" id="RU003357"/>
    </source>
</evidence>